<dbReference type="InterPro" id="IPR004155">
    <property type="entry name" value="PBS_lyase_HEAT"/>
</dbReference>
<dbReference type="GO" id="GO:0030089">
    <property type="term" value="C:phycobilisome"/>
    <property type="evidence" value="ECO:0007669"/>
    <property type="project" value="UniProtKB-KW"/>
</dbReference>
<organism evidence="3 4">
    <name type="scientific">Coleofasciculus chthonoplastes PCC 7420</name>
    <dbReference type="NCBI Taxonomy" id="118168"/>
    <lineage>
        <taxon>Bacteria</taxon>
        <taxon>Bacillati</taxon>
        <taxon>Cyanobacteriota</taxon>
        <taxon>Cyanophyceae</taxon>
        <taxon>Coleofasciculales</taxon>
        <taxon>Coleofasciculaceae</taxon>
        <taxon>Coleofasciculus</taxon>
    </lineage>
</organism>
<dbReference type="eggNOG" id="COG1413">
    <property type="taxonomic scope" value="Bacteria"/>
</dbReference>
<accession>B4VWS4</accession>
<dbReference type="Gene3D" id="1.25.10.10">
    <property type="entry name" value="Leucine-rich Repeat Variant"/>
    <property type="match status" value="2"/>
</dbReference>
<dbReference type="HOGENOM" id="CLU_112317_0_0_3"/>
<dbReference type="InterPro" id="IPR016024">
    <property type="entry name" value="ARM-type_fold"/>
</dbReference>
<proteinExistence type="predicted"/>
<keyword evidence="2" id="KW-0605">Phycobilisome</keyword>
<gene>
    <name evidence="3" type="ORF">MC7420_3606</name>
</gene>
<dbReference type="GO" id="GO:0016491">
    <property type="term" value="F:oxidoreductase activity"/>
    <property type="evidence" value="ECO:0007669"/>
    <property type="project" value="TreeGrafter"/>
</dbReference>
<keyword evidence="3" id="KW-0456">Lyase</keyword>
<dbReference type="STRING" id="118168.MC7420_3606"/>
<keyword evidence="1" id="KW-0042">Antenna complex</keyword>
<dbReference type="GO" id="GO:0016829">
    <property type="term" value="F:lyase activity"/>
    <property type="evidence" value="ECO:0007669"/>
    <property type="project" value="UniProtKB-KW"/>
</dbReference>
<evidence type="ECO:0000256" key="1">
    <source>
        <dbReference type="ARBA" id="ARBA00022549"/>
    </source>
</evidence>
<dbReference type="RefSeq" id="WP_006103103.1">
    <property type="nucleotide sequence ID" value="NZ_DS989857.1"/>
</dbReference>
<dbReference type="OrthoDB" id="463931at2"/>
<evidence type="ECO:0000313" key="4">
    <source>
        <dbReference type="Proteomes" id="UP000003835"/>
    </source>
</evidence>
<dbReference type="SUPFAM" id="SSF48371">
    <property type="entry name" value="ARM repeat"/>
    <property type="match status" value="1"/>
</dbReference>
<dbReference type="SMART" id="SM00567">
    <property type="entry name" value="EZ_HEAT"/>
    <property type="match status" value="4"/>
</dbReference>
<name>B4VWS4_9CYAN</name>
<keyword evidence="4" id="KW-1185">Reference proteome</keyword>
<evidence type="ECO:0000256" key="2">
    <source>
        <dbReference type="ARBA" id="ARBA00022738"/>
    </source>
</evidence>
<dbReference type="AlphaFoldDB" id="B4VWS4"/>
<dbReference type="EMBL" id="DS989857">
    <property type="protein sequence ID" value="EDX73432.1"/>
    <property type="molecule type" value="Genomic_DNA"/>
</dbReference>
<evidence type="ECO:0000313" key="3">
    <source>
        <dbReference type="EMBL" id="EDX73432.1"/>
    </source>
</evidence>
<dbReference type="InterPro" id="IPR011989">
    <property type="entry name" value="ARM-like"/>
</dbReference>
<reference evidence="3 4" key="1">
    <citation type="submission" date="2008-07" db="EMBL/GenBank/DDBJ databases">
        <authorList>
            <person name="Tandeau de Marsac N."/>
            <person name="Ferriera S."/>
            <person name="Johnson J."/>
            <person name="Kravitz S."/>
            <person name="Beeson K."/>
            <person name="Sutton G."/>
            <person name="Rogers Y.-H."/>
            <person name="Friedman R."/>
            <person name="Frazier M."/>
            <person name="Venter J.C."/>
        </authorList>
    </citation>
    <scope>NUCLEOTIDE SEQUENCE [LARGE SCALE GENOMIC DNA]</scope>
    <source>
        <strain evidence="3 4">PCC 7420</strain>
    </source>
</reference>
<sequence length="202" mass="21459">MTNNNGQKLQQAVTPNEAVEAIHELVDHPQRASDDVITALIEGLSHHHPAVPAAAVDGLVELGSASVNPLIAAFEASGDQAVQAHIIQALARIGDPKALSLLEDVIGTSVANHCQGNVRRVAARGLGRIGSLAKDTAIIRQAIDKLTWALLTPEDWALRYAAIASLQDIAQPEVMPPLQQALTQESDRVVQARLNRAIAQLV</sequence>
<dbReference type="Proteomes" id="UP000003835">
    <property type="component" value="Unassembled WGS sequence"/>
</dbReference>
<dbReference type="PANTHER" id="PTHR12697">
    <property type="entry name" value="PBS LYASE HEAT-LIKE PROTEIN"/>
    <property type="match status" value="1"/>
</dbReference>
<dbReference type="PANTHER" id="PTHR12697:SF5">
    <property type="entry name" value="DEOXYHYPUSINE HYDROXYLASE"/>
    <property type="match status" value="1"/>
</dbReference>
<protein>
    <submittedName>
        <fullName evidence="3">PBS lyase HEAT-like repeat domain protein</fullName>
    </submittedName>
</protein>
<dbReference type="Pfam" id="PF13646">
    <property type="entry name" value="HEAT_2"/>
    <property type="match status" value="2"/>
</dbReference>